<evidence type="ECO:0000313" key="4">
    <source>
        <dbReference type="Proteomes" id="UP001046870"/>
    </source>
</evidence>
<dbReference type="InterPro" id="IPR036867">
    <property type="entry name" value="R3H_dom_sf"/>
</dbReference>
<sequence length="427" mass="47051">MIPKSVLEKNERFDVERGLEKAALCVATLAFPCVDGCYLPKQENEFVTTVVDELEAFLQRNQQKSVLLFPPLPSRFRYLIHRSAESYPLLSTFSVGGAGWSRRVAVCFSHLRLPPENDSDAEGGACEQTRLRGKGVDSSKRSPAPEPRQTRSRSQRRPDKAIYIPRAMRERERPAPPAPPATGSAGCSLSLSPSEESCPNTPEAPPPANQETACDSADESLGEPEACPVLADAKGFTWDQDISIFMAMTLDDQSDDGSSAAQPEAEAAKDSGDCMQEISAHLKEVDVTIENVHSDYSGYENLWIAPDEFAHVIEIYDFPALLKTEDLLDAFTDFSEGGLKIKWVDNTHALGVFSSQAAAVRALTLQHPLLKVRSLYEGSKRSKGKALRRAEFIQPVKERPRTDTAVARRMVTRALGLQKPGSRGKRY</sequence>
<dbReference type="InterPro" id="IPR001374">
    <property type="entry name" value="R3H_dom"/>
</dbReference>
<comment type="caution">
    <text evidence="3">The sequence shown here is derived from an EMBL/GenBank/DDBJ whole genome shotgun (WGS) entry which is preliminary data.</text>
</comment>
<dbReference type="PROSITE" id="PS51061">
    <property type="entry name" value="R3H"/>
    <property type="match status" value="1"/>
</dbReference>
<protein>
    <recommendedName>
        <fullName evidence="2">R3H domain-containing protein</fullName>
    </recommendedName>
</protein>
<dbReference type="Pfam" id="PF01424">
    <property type="entry name" value="R3H"/>
    <property type="match status" value="1"/>
</dbReference>
<keyword evidence="4" id="KW-1185">Reference proteome</keyword>
<reference evidence="3" key="1">
    <citation type="submission" date="2021-01" db="EMBL/GenBank/DDBJ databases">
        <authorList>
            <person name="Zahm M."/>
            <person name="Roques C."/>
            <person name="Cabau C."/>
            <person name="Klopp C."/>
            <person name="Donnadieu C."/>
            <person name="Jouanno E."/>
            <person name="Lampietro C."/>
            <person name="Louis A."/>
            <person name="Herpin A."/>
            <person name="Echchiki A."/>
            <person name="Berthelot C."/>
            <person name="Parey E."/>
            <person name="Roest-Crollius H."/>
            <person name="Braasch I."/>
            <person name="Postlethwait J."/>
            <person name="Bobe J."/>
            <person name="Montfort J."/>
            <person name="Bouchez O."/>
            <person name="Begum T."/>
            <person name="Mejri S."/>
            <person name="Adams A."/>
            <person name="Chen W.-J."/>
            <person name="Guiguen Y."/>
        </authorList>
    </citation>
    <scope>NUCLEOTIDE SEQUENCE</scope>
    <source>
        <strain evidence="3">YG-15Mar2019-1</strain>
        <tissue evidence="3">Brain</tissue>
    </source>
</reference>
<dbReference type="Proteomes" id="UP001046870">
    <property type="component" value="Chromosome 6"/>
</dbReference>
<accession>A0A9D3Q7F1</accession>
<dbReference type="SUPFAM" id="SSF82708">
    <property type="entry name" value="R3H domain"/>
    <property type="match status" value="1"/>
</dbReference>
<dbReference type="Gene3D" id="3.30.1370.50">
    <property type="entry name" value="R3H-like domain"/>
    <property type="match status" value="1"/>
</dbReference>
<dbReference type="PANTHER" id="PTHR21678">
    <property type="entry name" value="GROWTH INHIBITION AND DIFFERENTIATION RELATED PROTEIN 88"/>
    <property type="match status" value="1"/>
</dbReference>
<feature type="domain" description="R3H" evidence="2">
    <location>
        <begin position="44"/>
        <end position="110"/>
    </location>
</feature>
<dbReference type="InterPro" id="IPR012677">
    <property type="entry name" value="Nucleotide-bd_a/b_plait_sf"/>
</dbReference>
<feature type="region of interest" description="Disordered" evidence="1">
    <location>
        <begin position="252"/>
        <end position="272"/>
    </location>
</feature>
<evidence type="ECO:0000256" key="1">
    <source>
        <dbReference type="SAM" id="MobiDB-lite"/>
    </source>
</evidence>
<gene>
    <name evidence="3" type="ORF">MATL_G00081530</name>
</gene>
<dbReference type="EMBL" id="JAFDVH010000006">
    <property type="protein sequence ID" value="KAG7476314.1"/>
    <property type="molecule type" value="Genomic_DNA"/>
</dbReference>
<dbReference type="InterPro" id="IPR039884">
    <property type="entry name" value="R3HC1/R3HCL"/>
</dbReference>
<dbReference type="PANTHER" id="PTHR21678:SF6">
    <property type="entry name" value="R3H AND COILED-COIL DOMAIN-CONTAINING PROTEIN 1"/>
    <property type="match status" value="1"/>
</dbReference>
<feature type="region of interest" description="Disordered" evidence="1">
    <location>
        <begin position="116"/>
        <end position="223"/>
    </location>
</feature>
<evidence type="ECO:0000259" key="2">
    <source>
        <dbReference type="PROSITE" id="PS51061"/>
    </source>
</evidence>
<name>A0A9D3Q7F1_MEGAT</name>
<dbReference type="AlphaFoldDB" id="A0A9D3Q7F1"/>
<dbReference type="GO" id="GO:0003676">
    <property type="term" value="F:nucleic acid binding"/>
    <property type="evidence" value="ECO:0007669"/>
    <property type="project" value="UniProtKB-UniRule"/>
</dbReference>
<proteinExistence type="predicted"/>
<evidence type="ECO:0000313" key="3">
    <source>
        <dbReference type="EMBL" id="KAG7476314.1"/>
    </source>
</evidence>
<feature type="compositionally biased region" description="Low complexity" evidence="1">
    <location>
        <begin position="187"/>
        <end position="199"/>
    </location>
</feature>
<dbReference type="Gene3D" id="3.30.70.330">
    <property type="match status" value="1"/>
</dbReference>
<organism evidence="3 4">
    <name type="scientific">Megalops atlanticus</name>
    <name type="common">Tarpon</name>
    <name type="synonym">Clupea gigantea</name>
    <dbReference type="NCBI Taxonomy" id="7932"/>
    <lineage>
        <taxon>Eukaryota</taxon>
        <taxon>Metazoa</taxon>
        <taxon>Chordata</taxon>
        <taxon>Craniata</taxon>
        <taxon>Vertebrata</taxon>
        <taxon>Euteleostomi</taxon>
        <taxon>Actinopterygii</taxon>
        <taxon>Neopterygii</taxon>
        <taxon>Teleostei</taxon>
        <taxon>Elopiformes</taxon>
        <taxon>Megalopidae</taxon>
        <taxon>Megalops</taxon>
    </lineage>
</organism>
<dbReference type="OrthoDB" id="5418203at2759"/>